<organism evidence="1 2">
    <name type="scientific">Diphasiastrum complanatum</name>
    <name type="common">Issler's clubmoss</name>
    <name type="synonym">Lycopodium complanatum</name>
    <dbReference type="NCBI Taxonomy" id="34168"/>
    <lineage>
        <taxon>Eukaryota</taxon>
        <taxon>Viridiplantae</taxon>
        <taxon>Streptophyta</taxon>
        <taxon>Embryophyta</taxon>
        <taxon>Tracheophyta</taxon>
        <taxon>Lycopodiopsida</taxon>
        <taxon>Lycopodiales</taxon>
        <taxon>Lycopodiaceae</taxon>
        <taxon>Lycopodioideae</taxon>
        <taxon>Diphasiastrum</taxon>
    </lineage>
</organism>
<evidence type="ECO:0000313" key="2">
    <source>
        <dbReference type="Proteomes" id="UP001162992"/>
    </source>
</evidence>
<evidence type="ECO:0000313" key="1">
    <source>
        <dbReference type="EMBL" id="KAJ7567919.1"/>
    </source>
</evidence>
<proteinExistence type="predicted"/>
<keyword evidence="2" id="KW-1185">Reference proteome</keyword>
<accession>A0ACC2EN56</accession>
<protein>
    <submittedName>
        <fullName evidence="1">Uncharacterized protein</fullName>
    </submittedName>
</protein>
<sequence length="106" mass="12764">MTRGRKRTTRIEDDSRKKMTRGRKRTTRTEYDSRKKMTRGRKRTTRSGLAQKMTRAKKMTRGRKQTTRIEDDSRKKNDSYTGTYLLAQTGWKMTHTWERTVNGYEH</sequence>
<name>A0ACC2EN56_DIPCM</name>
<gene>
    <name evidence="1" type="ORF">O6H91_01G012000</name>
</gene>
<dbReference type="EMBL" id="CM055092">
    <property type="protein sequence ID" value="KAJ7567919.1"/>
    <property type="molecule type" value="Genomic_DNA"/>
</dbReference>
<comment type="caution">
    <text evidence="1">The sequence shown here is derived from an EMBL/GenBank/DDBJ whole genome shotgun (WGS) entry which is preliminary data.</text>
</comment>
<dbReference type="Proteomes" id="UP001162992">
    <property type="component" value="Chromosome 1"/>
</dbReference>
<reference evidence="2" key="1">
    <citation type="journal article" date="2024" name="Proc. Natl. Acad. Sci. U.S.A.">
        <title>Extraordinary preservation of gene collinearity over three hundred million years revealed in homosporous lycophytes.</title>
        <authorList>
            <person name="Li C."/>
            <person name="Wickell D."/>
            <person name="Kuo L.Y."/>
            <person name="Chen X."/>
            <person name="Nie B."/>
            <person name="Liao X."/>
            <person name="Peng D."/>
            <person name="Ji J."/>
            <person name="Jenkins J."/>
            <person name="Williams M."/>
            <person name="Shu S."/>
            <person name="Plott C."/>
            <person name="Barry K."/>
            <person name="Rajasekar S."/>
            <person name="Grimwood J."/>
            <person name="Han X."/>
            <person name="Sun S."/>
            <person name="Hou Z."/>
            <person name="He W."/>
            <person name="Dai G."/>
            <person name="Sun C."/>
            <person name="Schmutz J."/>
            <person name="Leebens-Mack J.H."/>
            <person name="Li F.W."/>
            <person name="Wang L."/>
        </authorList>
    </citation>
    <scope>NUCLEOTIDE SEQUENCE [LARGE SCALE GENOMIC DNA]</scope>
    <source>
        <strain evidence="2">cv. PW_Plant_1</strain>
    </source>
</reference>